<feature type="region of interest" description="Disordered" evidence="1">
    <location>
        <begin position="108"/>
        <end position="134"/>
    </location>
</feature>
<feature type="compositionally biased region" description="Pro residues" evidence="1">
    <location>
        <begin position="122"/>
        <end position="134"/>
    </location>
</feature>
<dbReference type="EMBL" id="CP024923">
    <property type="protein sequence ID" value="ATY31194.1"/>
    <property type="molecule type" value="Genomic_DNA"/>
</dbReference>
<name>A0A2K8ME00_9SPHN</name>
<keyword evidence="3" id="KW-1185">Reference proteome</keyword>
<evidence type="ECO:0000313" key="2">
    <source>
        <dbReference type="EMBL" id="ATY31194.1"/>
    </source>
</evidence>
<dbReference type="RefSeq" id="WP_100281005.1">
    <property type="nucleotide sequence ID" value="NZ_CP024923.1"/>
</dbReference>
<evidence type="ECO:0000256" key="1">
    <source>
        <dbReference type="SAM" id="MobiDB-lite"/>
    </source>
</evidence>
<sequence length="134" mass="13741">MQRTPWQRLALLLVGCALLVRMAVPAGWMPQANAAGVTLSWCADSGSSGPAALTEAKALLAEAIGKKIPAEHKKSADQPCAFAMAAQPLAPVDPIVVPPALPRAEPIPHIRLESAPGRGLAAPPPLATGPPRLG</sequence>
<dbReference type="OrthoDB" id="7570555at2"/>
<proteinExistence type="predicted"/>
<evidence type="ECO:0000313" key="3">
    <source>
        <dbReference type="Proteomes" id="UP000229081"/>
    </source>
</evidence>
<accession>A0A2K8ME00</accession>
<dbReference type="AlphaFoldDB" id="A0A2K8ME00"/>
<evidence type="ECO:0008006" key="4">
    <source>
        <dbReference type="Google" id="ProtNLM"/>
    </source>
</evidence>
<gene>
    <name evidence="2" type="ORF">CVN68_03690</name>
</gene>
<dbReference type="Proteomes" id="UP000229081">
    <property type="component" value="Chromosome"/>
</dbReference>
<protein>
    <recommendedName>
        <fullName evidence="4">DUF2946 domain-containing protein</fullName>
    </recommendedName>
</protein>
<reference evidence="2 3" key="1">
    <citation type="submission" date="2017-11" db="EMBL/GenBank/DDBJ databases">
        <title>Complete genome sequence of Sphingomonas sp. Strain Cra20, a psychrotolerant potential plant growth promoting rhizobacteria.</title>
        <authorList>
            <person name="Luo Y."/>
        </authorList>
    </citation>
    <scope>NUCLEOTIDE SEQUENCE [LARGE SCALE GENOMIC DNA]</scope>
    <source>
        <strain evidence="2 3">Cra20</strain>
    </source>
</reference>
<organism evidence="2 3">
    <name type="scientific">Sphingomonas psychrotolerans</name>
    <dbReference type="NCBI Taxonomy" id="1327635"/>
    <lineage>
        <taxon>Bacteria</taxon>
        <taxon>Pseudomonadati</taxon>
        <taxon>Pseudomonadota</taxon>
        <taxon>Alphaproteobacteria</taxon>
        <taxon>Sphingomonadales</taxon>
        <taxon>Sphingomonadaceae</taxon>
        <taxon>Sphingomonas</taxon>
    </lineage>
</organism>
<dbReference type="KEGG" id="sphc:CVN68_03690"/>